<dbReference type="Proteomes" id="UP001220064">
    <property type="component" value="Chromosome"/>
</dbReference>
<proteinExistence type="inferred from homology"/>
<reference evidence="10 11" key="1">
    <citation type="submission" date="2020-10" db="EMBL/GenBank/DDBJ databases">
        <title>Complete genome sequence of Corynebacterium massiliense DSM 45435, type strain of Corynebacterium massiliense.</title>
        <authorList>
            <person name="Busche T."/>
            <person name="Kalinowski J."/>
            <person name="Ruckert C."/>
        </authorList>
    </citation>
    <scope>NUCLEOTIDE SEQUENCE [LARGE SCALE GENOMIC DNA]</scope>
    <source>
        <strain evidence="10 11">DSM 45435</strain>
    </source>
</reference>
<comment type="similarity">
    <text evidence="7">Belongs to the tRNA(Ile)-lysidine synthase family.</text>
</comment>
<dbReference type="SUPFAM" id="SSF52402">
    <property type="entry name" value="Adenine nucleotide alpha hydrolases-like"/>
    <property type="match status" value="1"/>
</dbReference>
<evidence type="ECO:0000256" key="2">
    <source>
        <dbReference type="ARBA" id="ARBA00022598"/>
    </source>
</evidence>
<keyword evidence="4 7" id="KW-0547">Nucleotide-binding</keyword>
<organism evidence="10 11">
    <name type="scientific">Corynebacterium massiliense DSM 45435</name>
    <dbReference type="NCBI Taxonomy" id="1121364"/>
    <lineage>
        <taxon>Bacteria</taxon>
        <taxon>Bacillati</taxon>
        <taxon>Actinomycetota</taxon>
        <taxon>Actinomycetes</taxon>
        <taxon>Mycobacteriales</taxon>
        <taxon>Corynebacteriaceae</taxon>
        <taxon>Corynebacterium</taxon>
    </lineage>
</organism>
<keyword evidence="2 7" id="KW-0436">Ligase</keyword>
<feature type="domain" description="tRNA(Ile)-lysidine/2-thiocytidine synthase N-terminal" evidence="8">
    <location>
        <begin position="33"/>
        <end position="199"/>
    </location>
</feature>
<comment type="catalytic activity">
    <reaction evidence="6 7">
        <text>cytidine(34) in tRNA(Ile2) + L-lysine + ATP = lysidine(34) in tRNA(Ile2) + AMP + diphosphate + H(+)</text>
        <dbReference type="Rhea" id="RHEA:43744"/>
        <dbReference type="Rhea" id="RHEA-COMP:10625"/>
        <dbReference type="Rhea" id="RHEA-COMP:10670"/>
        <dbReference type="ChEBI" id="CHEBI:15378"/>
        <dbReference type="ChEBI" id="CHEBI:30616"/>
        <dbReference type="ChEBI" id="CHEBI:32551"/>
        <dbReference type="ChEBI" id="CHEBI:33019"/>
        <dbReference type="ChEBI" id="CHEBI:82748"/>
        <dbReference type="ChEBI" id="CHEBI:83665"/>
        <dbReference type="ChEBI" id="CHEBI:456215"/>
        <dbReference type="EC" id="6.3.4.19"/>
    </reaction>
</comment>
<evidence type="ECO:0000256" key="3">
    <source>
        <dbReference type="ARBA" id="ARBA00022694"/>
    </source>
</evidence>
<feature type="binding site" evidence="7">
    <location>
        <begin position="38"/>
        <end position="43"/>
    </location>
    <ligand>
        <name>ATP</name>
        <dbReference type="ChEBI" id="CHEBI:30616"/>
    </ligand>
</feature>
<dbReference type="NCBIfam" id="TIGR02432">
    <property type="entry name" value="lysidine_TilS_N"/>
    <property type="match status" value="1"/>
</dbReference>
<dbReference type="InterPro" id="IPR015262">
    <property type="entry name" value="tRNA_Ile_lys_synt_subst-bd"/>
</dbReference>
<comment type="domain">
    <text evidence="7">The N-terminal region contains the highly conserved SGGXDS motif, predicted to be a P-loop motif involved in ATP binding.</text>
</comment>
<keyword evidence="1 7" id="KW-0963">Cytoplasm</keyword>
<keyword evidence="11" id="KW-1185">Reference proteome</keyword>
<dbReference type="Pfam" id="PF01171">
    <property type="entry name" value="ATP_bind_3"/>
    <property type="match status" value="1"/>
</dbReference>
<dbReference type="EC" id="6.3.4.19" evidence="7"/>
<dbReference type="InterPro" id="IPR012094">
    <property type="entry name" value="tRNA_Ile_lys_synt"/>
</dbReference>
<keyword evidence="5 7" id="KW-0067">ATP-binding</keyword>
<dbReference type="Pfam" id="PF09179">
    <property type="entry name" value="TilS"/>
    <property type="match status" value="1"/>
</dbReference>
<gene>
    <name evidence="7 10" type="primary">tilS</name>
    <name evidence="10" type="ORF">CMASS_09100</name>
</gene>
<evidence type="ECO:0000259" key="8">
    <source>
        <dbReference type="Pfam" id="PF01171"/>
    </source>
</evidence>
<dbReference type="InterPro" id="IPR012795">
    <property type="entry name" value="tRNA_Ile_lys_synt_N"/>
</dbReference>
<comment type="function">
    <text evidence="7">Ligates lysine onto the cytidine present at position 34 of the AUA codon-specific tRNA(Ile) that contains the anticodon CAU, in an ATP-dependent manner. Cytidine is converted to lysidine, thus changing the amino acid specificity of the tRNA from methionine to isoleucine.</text>
</comment>
<dbReference type="RefSeq" id="WP_027018649.1">
    <property type="nucleotide sequence ID" value="NZ_ATVG01000005.1"/>
</dbReference>
<sequence length="323" mass="33836">MVTPFWPRRSPHFLACRRGVREAVYGADASRSVVVGLSGGPDSLALLAAAVAEGLEVEAVCVDHQLQDGSRAVAERAAAQARSLGATARVVAVHVTGTEGMEDAARRARYQALARAANGREVLVAHTAEDQAETLLLGLLRGQVAGMAPRAVIEGARVVRPLLSVRRADTVGACTELNMEYWDDPHNADTAFRRVALRRDIIPRLSALAGGDAVAPLAQAAGDAARDDAELARLAGAETAGARAELDCAELAAAPEPLRRRTIAAWLVAHGVAVTRAGLRDIGKLCTDWHGQGGVGVKPHPAGPRGARLEVRRVGGRLSLLST</sequence>
<dbReference type="InterPro" id="IPR011063">
    <property type="entry name" value="TilS/TtcA_N"/>
</dbReference>
<dbReference type="InterPro" id="IPR014729">
    <property type="entry name" value="Rossmann-like_a/b/a_fold"/>
</dbReference>
<dbReference type="GO" id="GO:0032267">
    <property type="term" value="F:tRNA(Ile)-lysidine synthase activity"/>
    <property type="evidence" value="ECO:0007669"/>
    <property type="project" value="UniProtKB-EC"/>
</dbReference>
<comment type="subcellular location">
    <subcellularLocation>
        <location evidence="7">Cytoplasm</location>
    </subcellularLocation>
</comment>
<evidence type="ECO:0000256" key="6">
    <source>
        <dbReference type="ARBA" id="ARBA00048539"/>
    </source>
</evidence>
<evidence type="ECO:0000313" key="11">
    <source>
        <dbReference type="Proteomes" id="UP001220064"/>
    </source>
</evidence>
<evidence type="ECO:0000256" key="1">
    <source>
        <dbReference type="ARBA" id="ARBA00022490"/>
    </source>
</evidence>
<dbReference type="CDD" id="cd01992">
    <property type="entry name" value="TilS_N"/>
    <property type="match status" value="1"/>
</dbReference>
<protein>
    <recommendedName>
        <fullName evidence="7">tRNA(Ile)-lysidine synthase</fullName>
        <ecNumber evidence="7">6.3.4.19</ecNumber>
    </recommendedName>
    <alternativeName>
        <fullName evidence="7">tRNA(Ile)-2-lysyl-cytidine synthase</fullName>
    </alternativeName>
    <alternativeName>
        <fullName evidence="7">tRNA(Ile)-lysidine synthetase</fullName>
    </alternativeName>
</protein>
<keyword evidence="3 7" id="KW-0819">tRNA processing</keyword>
<dbReference type="Gene3D" id="3.40.50.620">
    <property type="entry name" value="HUPs"/>
    <property type="match status" value="1"/>
</dbReference>
<dbReference type="EMBL" id="CP063189">
    <property type="protein sequence ID" value="WCZ33232.1"/>
    <property type="molecule type" value="Genomic_DNA"/>
</dbReference>
<evidence type="ECO:0000313" key="10">
    <source>
        <dbReference type="EMBL" id="WCZ33232.1"/>
    </source>
</evidence>
<name>A0ABY7U955_9CORY</name>
<feature type="domain" description="tRNA(Ile)-lysidine synthase substrate-binding" evidence="9">
    <location>
        <begin position="246"/>
        <end position="318"/>
    </location>
</feature>
<evidence type="ECO:0000256" key="7">
    <source>
        <dbReference type="HAMAP-Rule" id="MF_01161"/>
    </source>
</evidence>
<evidence type="ECO:0000256" key="5">
    <source>
        <dbReference type="ARBA" id="ARBA00022840"/>
    </source>
</evidence>
<dbReference type="HAMAP" id="MF_01161">
    <property type="entry name" value="tRNA_Ile_lys_synt"/>
    <property type="match status" value="1"/>
</dbReference>
<dbReference type="PANTHER" id="PTHR43033:SF1">
    <property type="entry name" value="TRNA(ILE)-LYSIDINE SYNTHASE-RELATED"/>
    <property type="match status" value="1"/>
</dbReference>
<dbReference type="PANTHER" id="PTHR43033">
    <property type="entry name" value="TRNA(ILE)-LYSIDINE SYNTHASE-RELATED"/>
    <property type="match status" value="1"/>
</dbReference>
<accession>A0ABY7U955</accession>
<evidence type="ECO:0000256" key="4">
    <source>
        <dbReference type="ARBA" id="ARBA00022741"/>
    </source>
</evidence>
<evidence type="ECO:0000259" key="9">
    <source>
        <dbReference type="Pfam" id="PF09179"/>
    </source>
</evidence>